<dbReference type="InterPro" id="IPR036761">
    <property type="entry name" value="TTHA0802/YceI-like_sf"/>
</dbReference>
<organism evidence="3 4">
    <name type="scientific">Kordia periserrulae</name>
    <dbReference type="NCBI Taxonomy" id="701523"/>
    <lineage>
        <taxon>Bacteria</taxon>
        <taxon>Pseudomonadati</taxon>
        <taxon>Bacteroidota</taxon>
        <taxon>Flavobacteriia</taxon>
        <taxon>Flavobacteriales</taxon>
        <taxon>Flavobacteriaceae</taxon>
        <taxon>Kordia</taxon>
    </lineage>
</organism>
<dbReference type="AlphaFoldDB" id="A0A2T6C537"/>
<feature type="signal peptide" evidence="1">
    <location>
        <begin position="1"/>
        <end position="21"/>
    </location>
</feature>
<accession>A0A2T6C537</accession>
<dbReference type="EMBL" id="QBKT01000001">
    <property type="protein sequence ID" value="PTX63438.1"/>
    <property type="molecule type" value="Genomic_DNA"/>
</dbReference>
<evidence type="ECO:0000313" key="4">
    <source>
        <dbReference type="Proteomes" id="UP000244090"/>
    </source>
</evidence>
<proteinExistence type="predicted"/>
<dbReference type="PANTHER" id="PTHR34406:SF1">
    <property type="entry name" value="PROTEIN YCEI"/>
    <property type="match status" value="1"/>
</dbReference>
<feature type="domain" description="Lipid/polyisoprenoid-binding YceI-like" evidence="2">
    <location>
        <begin position="23"/>
        <end position="186"/>
    </location>
</feature>
<feature type="chain" id="PRO_5015457252" evidence="1">
    <location>
        <begin position="22"/>
        <end position="187"/>
    </location>
</feature>
<keyword evidence="4" id="KW-1185">Reference proteome</keyword>
<dbReference type="PANTHER" id="PTHR34406">
    <property type="entry name" value="PROTEIN YCEI"/>
    <property type="match status" value="1"/>
</dbReference>
<dbReference type="OrthoDB" id="951410at2"/>
<name>A0A2T6C537_9FLAO</name>
<dbReference type="InterPro" id="IPR007372">
    <property type="entry name" value="Lipid/polyisoprenoid-bd_YceI"/>
</dbReference>
<dbReference type="RefSeq" id="WP_108112846.1">
    <property type="nucleotide sequence ID" value="NZ_QBKT01000001.1"/>
</dbReference>
<dbReference type="Proteomes" id="UP000244090">
    <property type="component" value="Unassembled WGS sequence"/>
</dbReference>
<evidence type="ECO:0000256" key="1">
    <source>
        <dbReference type="SAM" id="SignalP"/>
    </source>
</evidence>
<dbReference type="SUPFAM" id="SSF101874">
    <property type="entry name" value="YceI-like"/>
    <property type="match status" value="1"/>
</dbReference>
<keyword evidence="1" id="KW-0732">Signal</keyword>
<evidence type="ECO:0000313" key="3">
    <source>
        <dbReference type="EMBL" id="PTX63438.1"/>
    </source>
</evidence>
<evidence type="ECO:0000259" key="2">
    <source>
        <dbReference type="SMART" id="SM00867"/>
    </source>
</evidence>
<protein>
    <submittedName>
        <fullName evidence="3">Polyisoprenoid-binding protein YceI</fullName>
    </submittedName>
</protein>
<dbReference type="SMART" id="SM00867">
    <property type="entry name" value="YceI"/>
    <property type="match status" value="1"/>
</dbReference>
<dbReference type="Gene3D" id="2.40.128.110">
    <property type="entry name" value="Lipid/polyisoprenoid-binding, YceI-like"/>
    <property type="match status" value="1"/>
</dbReference>
<gene>
    <name evidence="3" type="ORF">C8N46_10138</name>
</gene>
<dbReference type="Pfam" id="PF04264">
    <property type="entry name" value="YceI"/>
    <property type="match status" value="1"/>
</dbReference>
<sequence length="187" mass="20621">MKTRILTLVALFFAASATTFAQSKQIDTKESNVNWTGYKVTGQHEGTINFKSGTLEFEDGKLVGGTFVIDMASINTTDLSGKSKQSLDGHLKSDDFFGVATYPTATLIFKKVVETDDNVYRVAADLKIKESTSRVAFDIELEDDSAQTTFKVDRTKFGIKYGSASFFDGLKDKAINDEFDLAVSLKY</sequence>
<comment type="caution">
    <text evidence="3">The sequence shown here is derived from an EMBL/GenBank/DDBJ whole genome shotgun (WGS) entry which is preliminary data.</text>
</comment>
<reference evidence="3 4" key="1">
    <citation type="submission" date="2018-04" db="EMBL/GenBank/DDBJ databases">
        <title>Genomic Encyclopedia of Archaeal and Bacterial Type Strains, Phase II (KMG-II): from individual species to whole genera.</title>
        <authorList>
            <person name="Goeker M."/>
        </authorList>
    </citation>
    <scope>NUCLEOTIDE SEQUENCE [LARGE SCALE GENOMIC DNA]</scope>
    <source>
        <strain evidence="3 4">DSM 25731</strain>
    </source>
</reference>